<dbReference type="RefSeq" id="WP_085824717.1">
    <property type="nucleotide sequence ID" value="NZ_FWFP01000017.1"/>
</dbReference>
<comment type="catalytic activity">
    <reaction evidence="5 6">
        <text>dTDP-beta-L-rhamnose + NADP(+) = dTDP-4-dehydro-beta-L-rhamnose + NADPH + H(+)</text>
        <dbReference type="Rhea" id="RHEA:21796"/>
        <dbReference type="ChEBI" id="CHEBI:15378"/>
        <dbReference type="ChEBI" id="CHEBI:57510"/>
        <dbReference type="ChEBI" id="CHEBI:57783"/>
        <dbReference type="ChEBI" id="CHEBI:58349"/>
        <dbReference type="ChEBI" id="CHEBI:62830"/>
        <dbReference type="EC" id="1.1.1.133"/>
    </reaction>
</comment>
<comment type="cofactor">
    <cofactor evidence="6">
        <name>Mg(2+)</name>
        <dbReference type="ChEBI" id="CHEBI:18420"/>
    </cofactor>
    <text evidence="6">Binds 1 Mg(2+) ion per monomer.</text>
</comment>
<evidence type="ECO:0000256" key="1">
    <source>
        <dbReference type="ARBA" id="ARBA00004781"/>
    </source>
</evidence>
<evidence type="ECO:0000313" key="8">
    <source>
        <dbReference type="EMBL" id="SLN75849.1"/>
    </source>
</evidence>
<dbReference type="CDD" id="cd05254">
    <property type="entry name" value="dTDP_HR_like_SDR_e"/>
    <property type="match status" value="1"/>
</dbReference>
<dbReference type="EC" id="1.1.1.133" evidence="3 6"/>
<comment type="function">
    <text evidence="6">Catalyzes the reduction of dTDP-6-deoxy-L-lyxo-4-hexulose to yield dTDP-L-rhamnose.</text>
</comment>
<dbReference type="InterPro" id="IPR036291">
    <property type="entry name" value="NAD(P)-bd_dom_sf"/>
</dbReference>
<dbReference type="Gene3D" id="3.40.50.720">
    <property type="entry name" value="NAD(P)-binding Rossmann-like Domain"/>
    <property type="match status" value="1"/>
</dbReference>
<evidence type="ECO:0000259" key="7">
    <source>
        <dbReference type="Pfam" id="PF04321"/>
    </source>
</evidence>
<dbReference type="GO" id="GO:0019305">
    <property type="term" value="P:dTDP-rhamnose biosynthetic process"/>
    <property type="evidence" value="ECO:0007669"/>
    <property type="project" value="UniProtKB-UniPathway"/>
</dbReference>
<comment type="pathway">
    <text evidence="1 6">Carbohydrate biosynthesis; dTDP-L-rhamnose biosynthesis.</text>
</comment>
<dbReference type="SUPFAM" id="SSF51735">
    <property type="entry name" value="NAD(P)-binding Rossmann-fold domains"/>
    <property type="match status" value="1"/>
</dbReference>
<evidence type="ECO:0000256" key="2">
    <source>
        <dbReference type="ARBA" id="ARBA00010944"/>
    </source>
</evidence>
<dbReference type="GO" id="GO:0008831">
    <property type="term" value="F:dTDP-4-dehydrorhamnose reductase activity"/>
    <property type="evidence" value="ECO:0007669"/>
    <property type="project" value="UniProtKB-EC"/>
</dbReference>
<proteinExistence type="inferred from homology"/>
<dbReference type="EMBL" id="FWFP01000017">
    <property type="protein sequence ID" value="SLN75849.1"/>
    <property type="molecule type" value="Genomic_DNA"/>
</dbReference>
<evidence type="ECO:0000256" key="3">
    <source>
        <dbReference type="ARBA" id="ARBA00012929"/>
    </source>
</evidence>
<dbReference type="Gene3D" id="3.90.25.10">
    <property type="entry name" value="UDP-galactose 4-epimerase, domain 1"/>
    <property type="match status" value="1"/>
</dbReference>
<evidence type="ECO:0000256" key="4">
    <source>
        <dbReference type="ARBA" id="ARBA00017099"/>
    </source>
</evidence>
<keyword evidence="9" id="KW-1185">Reference proteome</keyword>
<evidence type="ECO:0000256" key="6">
    <source>
        <dbReference type="RuleBase" id="RU364082"/>
    </source>
</evidence>
<dbReference type="Pfam" id="PF04321">
    <property type="entry name" value="RmlD_sub_bind"/>
    <property type="match status" value="1"/>
</dbReference>
<dbReference type="PANTHER" id="PTHR10491">
    <property type="entry name" value="DTDP-4-DEHYDRORHAMNOSE REDUCTASE"/>
    <property type="match status" value="1"/>
</dbReference>
<feature type="domain" description="RmlD-like substrate binding" evidence="7">
    <location>
        <begin position="4"/>
        <end position="281"/>
    </location>
</feature>
<reference evidence="9" key="1">
    <citation type="submission" date="2017-03" db="EMBL/GenBank/DDBJ databases">
        <authorList>
            <person name="Rodrigo-Torres L."/>
            <person name="Arahal R.D."/>
            <person name="Lucena T."/>
        </authorList>
    </citation>
    <scope>NUCLEOTIDE SEQUENCE [LARGE SCALE GENOMIC DNA]</scope>
    <source>
        <strain evidence="9">CECT 8411</strain>
    </source>
</reference>
<gene>
    <name evidence="8" type="primary">rfbD</name>
    <name evidence="8" type="ORF">RUM8411_04278</name>
</gene>
<comment type="similarity">
    <text evidence="2 6">Belongs to the dTDP-4-dehydrorhamnose reductase family.</text>
</comment>
<name>A0A1X7ACK3_9RHOB</name>
<organism evidence="8 9">
    <name type="scientific">Ruegeria meonggei</name>
    <dbReference type="NCBI Taxonomy" id="1446476"/>
    <lineage>
        <taxon>Bacteria</taxon>
        <taxon>Pseudomonadati</taxon>
        <taxon>Pseudomonadota</taxon>
        <taxon>Alphaproteobacteria</taxon>
        <taxon>Rhodobacterales</taxon>
        <taxon>Roseobacteraceae</taxon>
        <taxon>Ruegeria</taxon>
    </lineage>
</organism>
<dbReference type="InterPro" id="IPR029903">
    <property type="entry name" value="RmlD-like-bd"/>
</dbReference>
<evidence type="ECO:0000313" key="9">
    <source>
        <dbReference type="Proteomes" id="UP000193778"/>
    </source>
</evidence>
<dbReference type="AlphaFoldDB" id="A0A1X7ACK3"/>
<dbReference type="Proteomes" id="UP000193778">
    <property type="component" value="Unassembled WGS sequence"/>
</dbReference>
<dbReference type="InterPro" id="IPR005913">
    <property type="entry name" value="dTDP_dehydrorham_reduct"/>
</dbReference>
<dbReference type="PANTHER" id="PTHR10491:SF4">
    <property type="entry name" value="METHIONINE ADENOSYLTRANSFERASE 2 SUBUNIT BETA"/>
    <property type="match status" value="1"/>
</dbReference>
<accession>A0A1X7ACK3</accession>
<dbReference type="UniPathway" id="UPA00124"/>
<protein>
    <recommendedName>
        <fullName evidence="4 6">dTDP-4-dehydrorhamnose reductase</fullName>
        <ecNumber evidence="3 6">1.1.1.133</ecNumber>
    </recommendedName>
</protein>
<evidence type="ECO:0000256" key="5">
    <source>
        <dbReference type="ARBA" id="ARBA00048200"/>
    </source>
</evidence>
<keyword evidence="6 8" id="KW-0560">Oxidoreductase</keyword>
<keyword evidence="6" id="KW-0521">NADP</keyword>
<dbReference type="NCBIfam" id="TIGR01214">
    <property type="entry name" value="rmlD"/>
    <property type="match status" value="1"/>
</dbReference>
<sequence length="285" mass="30538">MTGVLIFGATGQLGKALVRQSPQAHAPSRADIDLSSPEDCADAILEYRPKAIINAAAYTAVDRAEEDEATAHLINATAPGVMARTAATLGIPFVHVSTDYVFDGSGQSPWTPEDQPNPLGAYGRTKRAGEIAVLQAGGCPVILRTSWVFSADGINFVHAILRLSAERDQLSIVADQIGGPTPASALATACLTIANTLRAAPEKAGIYHYSGSPDVSWAEYARAIVARTQRQTHIEDIMTTQYPTPAKRPLNSRLSCNSTTTTFGLNRPDWRKILDDVVPEMEAQR</sequence>